<gene>
    <name evidence="1" type="ORF">E2C01_061468</name>
</gene>
<dbReference type="EMBL" id="VSRR010026041">
    <property type="protein sequence ID" value="MPC67295.1"/>
    <property type="molecule type" value="Genomic_DNA"/>
</dbReference>
<proteinExistence type="predicted"/>
<evidence type="ECO:0000313" key="1">
    <source>
        <dbReference type="EMBL" id="MPC67295.1"/>
    </source>
</evidence>
<organism evidence="1 2">
    <name type="scientific">Portunus trituberculatus</name>
    <name type="common">Swimming crab</name>
    <name type="synonym">Neptunus trituberculatus</name>
    <dbReference type="NCBI Taxonomy" id="210409"/>
    <lineage>
        <taxon>Eukaryota</taxon>
        <taxon>Metazoa</taxon>
        <taxon>Ecdysozoa</taxon>
        <taxon>Arthropoda</taxon>
        <taxon>Crustacea</taxon>
        <taxon>Multicrustacea</taxon>
        <taxon>Malacostraca</taxon>
        <taxon>Eumalacostraca</taxon>
        <taxon>Eucarida</taxon>
        <taxon>Decapoda</taxon>
        <taxon>Pleocyemata</taxon>
        <taxon>Brachyura</taxon>
        <taxon>Eubrachyura</taxon>
        <taxon>Portunoidea</taxon>
        <taxon>Portunidae</taxon>
        <taxon>Portuninae</taxon>
        <taxon>Portunus</taxon>
    </lineage>
</organism>
<protein>
    <submittedName>
        <fullName evidence="1">Uncharacterized protein</fullName>
    </submittedName>
</protein>
<accession>A0A5B7HCH4</accession>
<name>A0A5B7HCH4_PORTR</name>
<dbReference type="AlphaFoldDB" id="A0A5B7HCH4"/>
<dbReference type="Proteomes" id="UP000324222">
    <property type="component" value="Unassembled WGS sequence"/>
</dbReference>
<keyword evidence="2" id="KW-1185">Reference proteome</keyword>
<comment type="caution">
    <text evidence="1">The sequence shown here is derived from an EMBL/GenBank/DDBJ whole genome shotgun (WGS) entry which is preliminary data.</text>
</comment>
<reference evidence="1 2" key="1">
    <citation type="submission" date="2019-05" db="EMBL/GenBank/DDBJ databases">
        <title>Another draft genome of Portunus trituberculatus and its Hox gene families provides insights of decapod evolution.</title>
        <authorList>
            <person name="Jeong J.-H."/>
            <person name="Song I."/>
            <person name="Kim S."/>
            <person name="Choi T."/>
            <person name="Kim D."/>
            <person name="Ryu S."/>
            <person name="Kim W."/>
        </authorList>
    </citation>
    <scope>NUCLEOTIDE SEQUENCE [LARGE SCALE GENOMIC DNA]</scope>
    <source>
        <tissue evidence="1">Muscle</tissue>
    </source>
</reference>
<evidence type="ECO:0000313" key="2">
    <source>
        <dbReference type="Proteomes" id="UP000324222"/>
    </source>
</evidence>
<sequence length="104" mass="11738">MTSWKSPFRRESREALSHTAIRPFRPVALGCLCSAPTPIRACPAANEVRDGQVLMAAQLQFYSRVTHQFDRSLHSSAASPVWRRRIRVGARHLQHKALGNSRAF</sequence>